<feature type="binding site" evidence="2">
    <location>
        <begin position="192"/>
        <end position="193"/>
    </location>
    <ligand>
        <name>ATP</name>
        <dbReference type="ChEBI" id="CHEBI:30616"/>
    </ligand>
</feature>
<comment type="caution">
    <text evidence="2">Lacks conserved residue(s) required for the propagation of feature annotation.</text>
</comment>
<accession>A0A432ZNC4</accession>
<dbReference type="EMBL" id="PIQG01000001">
    <property type="protein sequence ID" value="RUO79395.1"/>
    <property type="molecule type" value="Genomic_DNA"/>
</dbReference>
<dbReference type="OrthoDB" id="9802097at2"/>
<dbReference type="GO" id="GO:0009102">
    <property type="term" value="P:biotin biosynthetic process"/>
    <property type="evidence" value="ECO:0007669"/>
    <property type="project" value="UniProtKB-UniRule"/>
</dbReference>
<dbReference type="Gene3D" id="3.40.50.300">
    <property type="entry name" value="P-loop containing nucleotide triphosphate hydrolases"/>
    <property type="match status" value="1"/>
</dbReference>
<comment type="similarity">
    <text evidence="2">Belongs to the dethiobiotin synthetase family.</text>
</comment>
<evidence type="ECO:0000256" key="1">
    <source>
        <dbReference type="ARBA" id="ARBA00022756"/>
    </source>
</evidence>
<feature type="binding site" evidence="2">
    <location>
        <position position="67"/>
    </location>
    <ligand>
        <name>ATP</name>
        <dbReference type="ChEBI" id="CHEBI:30616"/>
    </ligand>
</feature>
<dbReference type="GO" id="GO:0005829">
    <property type="term" value="C:cytosol"/>
    <property type="evidence" value="ECO:0007669"/>
    <property type="project" value="TreeGrafter"/>
</dbReference>
<proteinExistence type="inferred from homology"/>
<feature type="binding site" evidence="2">
    <location>
        <begin position="19"/>
        <end position="24"/>
    </location>
    <ligand>
        <name>ATP</name>
        <dbReference type="ChEBI" id="CHEBI:30616"/>
    </ligand>
</feature>
<dbReference type="GO" id="GO:0000287">
    <property type="term" value="F:magnesium ion binding"/>
    <property type="evidence" value="ECO:0007669"/>
    <property type="project" value="UniProtKB-UniRule"/>
</dbReference>
<feature type="binding site" evidence="2">
    <location>
        <position position="23"/>
    </location>
    <ligand>
        <name>Mg(2+)</name>
        <dbReference type="ChEBI" id="CHEBI:18420"/>
    </ligand>
</feature>
<dbReference type="PANTHER" id="PTHR43210:SF5">
    <property type="entry name" value="DETHIOBIOTIN SYNTHETASE"/>
    <property type="match status" value="1"/>
</dbReference>
<dbReference type="RefSeq" id="WP_126825236.1">
    <property type="nucleotide sequence ID" value="NZ_PIQG01000001.1"/>
</dbReference>
<feature type="binding site" evidence="2">
    <location>
        <position position="48"/>
    </location>
    <ligand>
        <name>substrate</name>
    </ligand>
</feature>
<dbReference type="CDD" id="cd03109">
    <property type="entry name" value="DTBS"/>
    <property type="match status" value="1"/>
</dbReference>
<keyword evidence="2" id="KW-0479">Metal-binding</keyword>
<evidence type="ECO:0000313" key="4">
    <source>
        <dbReference type="Proteomes" id="UP000288279"/>
    </source>
</evidence>
<evidence type="ECO:0000256" key="2">
    <source>
        <dbReference type="HAMAP-Rule" id="MF_00336"/>
    </source>
</evidence>
<dbReference type="Proteomes" id="UP000288279">
    <property type="component" value="Unassembled WGS sequence"/>
</dbReference>
<feature type="binding site" evidence="2">
    <location>
        <position position="67"/>
    </location>
    <ligand>
        <name>Mg(2+)</name>
        <dbReference type="ChEBI" id="CHEBI:18420"/>
    </ligand>
</feature>
<gene>
    <name evidence="2 3" type="primary">bioD</name>
    <name evidence="3" type="ORF">CWI83_02495</name>
</gene>
<dbReference type="GO" id="GO:0005524">
    <property type="term" value="F:ATP binding"/>
    <property type="evidence" value="ECO:0007669"/>
    <property type="project" value="UniProtKB-UniRule"/>
</dbReference>
<keyword evidence="2" id="KW-0547">Nucleotide-binding</keyword>
<comment type="pathway">
    <text evidence="2">Cofactor biosynthesis; biotin biosynthesis; biotin from 7,8-diaminononanoate: step 1/2.</text>
</comment>
<keyword evidence="2" id="KW-0436">Ligase</keyword>
<dbReference type="EC" id="6.3.3.3" evidence="2"/>
<feature type="active site" evidence="2">
    <location>
        <position position="44"/>
    </location>
</feature>
<feature type="binding site" evidence="2">
    <location>
        <position position="132"/>
    </location>
    <ligand>
        <name>Mg(2+)</name>
        <dbReference type="ChEBI" id="CHEBI:18420"/>
    </ligand>
</feature>
<comment type="function">
    <text evidence="2">Catalyzes a mechanistically unusual reaction, the ATP-dependent insertion of CO2 between the N7 and N8 nitrogen atoms of 7,8-diaminopelargonic acid (DAPA, also called 7,8-diammoniononanoate) to form a ureido ring.</text>
</comment>
<dbReference type="PANTHER" id="PTHR43210">
    <property type="entry name" value="DETHIOBIOTIN SYNTHETASE"/>
    <property type="match status" value="1"/>
</dbReference>
<dbReference type="AlphaFoldDB" id="A0A432ZNC4"/>
<name>A0A432ZNC4_9GAMM</name>
<feature type="binding site" evidence="2">
    <location>
        <begin position="132"/>
        <end position="135"/>
    </location>
    <ligand>
        <name>ATP</name>
        <dbReference type="ChEBI" id="CHEBI:30616"/>
    </ligand>
</feature>
<comment type="subunit">
    <text evidence="2">Homodimer.</text>
</comment>
<evidence type="ECO:0000313" key="3">
    <source>
        <dbReference type="EMBL" id="RUO79395.1"/>
    </source>
</evidence>
<dbReference type="NCBIfam" id="TIGR00347">
    <property type="entry name" value="bioD"/>
    <property type="match status" value="1"/>
</dbReference>
<dbReference type="InterPro" id="IPR027417">
    <property type="entry name" value="P-loop_NTPase"/>
</dbReference>
<comment type="catalytic activity">
    <reaction evidence="2">
        <text>(7R,8S)-7,8-diammoniononanoate + CO2 + ATP = (4R,5S)-dethiobiotin + ADP + phosphate + 3 H(+)</text>
        <dbReference type="Rhea" id="RHEA:15805"/>
        <dbReference type="ChEBI" id="CHEBI:15378"/>
        <dbReference type="ChEBI" id="CHEBI:16526"/>
        <dbReference type="ChEBI" id="CHEBI:30616"/>
        <dbReference type="ChEBI" id="CHEBI:43474"/>
        <dbReference type="ChEBI" id="CHEBI:149469"/>
        <dbReference type="ChEBI" id="CHEBI:149473"/>
        <dbReference type="ChEBI" id="CHEBI:456216"/>
        <dbReference type="EC" id="6.3.3.3"/>
    </reaction>
</comment>
<comment type="subcellular location">
    <subcellularLocation>
        <location evidence="2">Cytoplasm</location>
    </subcellularLocation>
</comment>
<sequence>MSLHKRKYDCIFVTGTDTDAGKTFATEKLIKSLSYHGHTWLATKPIASGSRAINEDKSEHPQKVNDDALKLANANPLQWPYEWLNPLCFQQPIAPHIAAQQEGRELSAALLRNILTEQKQRAQQQQAGLLIEGAGGWLLPLNQQETLADVIEQLNLPVIVVVRMQLGCLNHALLTLTDILRRGLIVAGWIASEPSPQRMLNYTENLEFLKAAFRQRANAELLLELAHGCTDTAAIEQRGYTNLFKSVPAGNGV</sequence>
<comment type="cofactor">
    <cofactor evidence="2">
        <name>Mg(2+)</name>
        <dbReference type="ChEBI" id="CHEBI:18420"/>
    </cofactor>
</comment>
<organism evidence="3 4">
    <name type="scientific">Pseudidiomarina taiwanensis</name>
    <dbReference type="NCBI Taxonomy" id="337250"/>
    <lineage>
        <taxon>Bacteria</taxon>
        <taxon>Pseudomonadati</taxon>
        <taxon>Pseudomonadota</taxon>
        <taxon>Gammaproteobacteria</taxon>
        <taxon>Alteromonadales</taxon>
        <taxon>Idiomarinaceae</taxon>
        <taxon>Pseudidiomarina</taxon>
    </lineage>
</organism>
<dbReference type="Pfam" id="PF13500">
    <property type="entry name" value="AAA_26"/>
    <property type="match status" value="1"/>
</dbReference>
<reference evidence="3 4" key="1">
    <citation type="journal article" date="2011" name="Front. Microbiol.">
        <title>Genomic signatures of strain selection and enhancement in Bacillus atrophaeus var. globigii, a historical biowarfare simulant.</title>
        <authorList>
            <person name="Gibbons H.S."/>
            <person name="Broomall S.M."/>
            <person name="McNew L.A."/>
            <person name="Daligault H."/>
            <person name="Chapman C."/>
            <person name="Bruce D."/>
            <person name="Karavis M."/>
            <person name="Krepps M."/>
            <person name="McGregor P.A."/>
            <person name="Hong C."/>
            <person name="Park K.H."/>
            <person name="Akmal A."/>
            <person name="Feldman A."/>
            <person name="Lin J.S."/>
            <person name="Chang W.E."/>
            <person name="Higgs B.W."/>
            <person name="Demirev P."/>
            <person name="Lindquist J."/>
            <person name="Liem A."/>
            <person name="Fochler E."/>
            <person name="Read T.D."/>
            <person name="Tapia R."/>
            <person name="Johnson S."/>
            <person name="Bishop-Lilly K.A."/>
            <person name="Detter C."/>
            <person name="Han C."/>
            <person name="Sozhamannan S."/>
            <person name="Rosenzweig C.N."/>
            <person name="Skowronski E.W."/>
        </authorList>
    </citation>
    <scope>NUCLEOTIDE SEQUENCE [LARGE SCALE GENOMIC DNA]</scope>
    <source>
        <strain evidence="3 4">PIT1</strain>
    </source>
</reference>
<keyword evidence="2" id="KW-0067">ATP-binding</keyword>
<dbReference type="UniPathway" id="UPA00078">
    <property type="reaction ID" value="UER00161"/>
</dbReference>
<dbReference type="GO" id="GO:0004141">
    <property type="term" value="F:dethiobiotin synthase activity"/>
    <property type="evidence" value="ECO:0007669"/>
    <property type="project" value="UniProtKB-UniRule"/>
</dbReference>
<keyword evidence="4" id="KW-1185">Reference proteome</keyword>
<protein>
    <recommendedName>
        <fullName evidence="2">ATP-dependent dethiobiotin synthetase BioD</fullName>
        <ecNumber evidence="2">6.3.3.3</ecNumber>
    </recommendedName>
    <alternativeName>
        <fullName evidence="2">DTB synthetase</fullName>
        <shortName evidence="2">DTBS</shortName>
    </alternativeName>
    <alternativeName>
        <fullName evidence="2">Dethiobiotin synthase</fullName>
    </alternativeName>
</protein>
<dbReference type="InterPro" id="IPR004472">
    <property type="entry name" value="DTB_synth_BioD"/>
</dbReference>
<comment type="caution">
    <text evidence="3">The sequence shown here is derived from an EMBL/GenBank/DDBJ whole genome shotgun (WGS) entry which is preliminary data.</text>
</comment>
<dbReference type="SUPFAM" id="SSF52540">
    <property type="entry name" value="P-loop containing nucleoside triphosphate hydrolases"/>
    <property type="match status" value="1"/>
</dbReference>
<dbReference type="HAMAP" id="MF_00336">
    <property type="entry name" value="BioD"/>
    <property type="match status" value="1"/>
</dbReference>
<keyword evidence="2" id="KW-0963">Cytoplasm</keyword>
<keyword evidence="1 2" id="KW-0093">Biotin biosynthesis</keyword>
<keyword evidence="2" id="KW-0460">Magnesium</keyword>